<organism evidence="4 5">
    <name type="scientific">Gonium pectorale</name>
    <name type="common">Green alga</name>
    <dbReference type="NCBI Taxonomy" id="33097"/>
    <lineage>
        <taxon>Eukaryota</taxon>
        <taxon>Viridiplantae</taxon>
        <taxon>Chlorophyta</taxon>
        <taxon>core chlorophytes</taxon>
        <taxon>Chlorophyceae</taxon>
        <taxon>CS clade</taxon>
        <taxon>Chlamydomonadales</taxon>
        <taxon>Volvocaceae</taxon>
        <taxon>Gonium</taxon>
    </lineage>
</organism>
<name>A0A150G990_GONPE</name>
<protein>
    <recommendedName>
        <fullName evidence="6">G domain-containing protein</fullName>
    </recommendedName>
</protein>
<evidence type="ECO:0000256" key="2">
    <source>
        <dbReference type="ARBA" id="ARBA00023134"/>
    </source>
</evidence>
<dbReference type="STRING" id="33097.A0A150G990"/>
<dbReference type="PANTHER" id="PTHR45782">
    <property type="entry name" value="MITOCHONDRIAL RIBOSOME-ASSOCIATED GTPASE 1"/>
    <property type="match status" value="1"/>
</dbReference>
<feature type="region of interest" description="Disordered" evidence="3">
    <location>
        <begin position="1"/>
        <end position="27"/>
    </location>
</feature>
<feature type="region of interest" description="Disordered" evidence="3">
    <location>
        <begin position="196"/>
        <end position="222"/>
    </location>
</feature>
<dbReference type="GO" id="GO:0003924">
    <property type="term" value="F:GTPase activity"/>
    <property type="evidence" value="ECO:0007669"/>
    <property type="project" value="TreeGrafter"/>
</dbReference>
<evidence type="ECO:0000313" key="4">
    <source>
        <dbReference type="EMBL" id="KXZ46391.1"/>
    </source>
</evidence>
<dbReference type="GO" id="GO:0005739">
    <property type="term" value="C:mitochondrion"/>
    <property type="evidence" value="ECO:0007669"/>
    <property type="project" value="TreeGrafter"/>
</dbReference>
<dbReference type="GO" id="GO:0032543">
    <property type="term" value="P:mitochondrial translation"/>
    <property type="evidence" value="ECO:0007669"/>
    <property type="project" value="TreeGrafter"/>
</dbReference>
<accession>A0A150G990</accession>
<evidence type="ECO:0000256" key="3">
    <source>
        <dbReference type="SAM" id="MobiDB-lite"/>
    </source>
</evidence>
<keyword evidence="1" id="KW-0547">Nucleotide-binding</keyword>
<sequence length="222" mass="23280">MPNTGKSMRPNGKLQALGDPHQVPTDAPTAVADAADLLEGEQAFHKTARAGPLPGVATQVGGFKVCDEPQVYVLDTPGVLPPAIRDPRVAERLALTGLIPAAGPGGMEEGALLRRLLQVCDEPQVYVLDTPGVLPPAIRDPRVAERLALTGLIPAAGPGGMEEGALLRRLLQRRAAKALSMARALYDVVSLPPPEARHGAQAWHPGLEDLEEDEGDSPGCES</sequence>
<dbReference type="AlphaFoldDB" id="A0A150G990"/>
<evidence type="ECO:0000256" key="1">
    <source>
        <dbReference type="ARBA" id="ARBA00022741"/>
    </source>
</evidence>
<keyword evidence="2" id="KW-0342">GTP-binding</keyword>
<dbReference type="PANTHER" id="PTHR45782:SF4">
    <property type="entry name" value="MITOCHONDRIAL RIBOSOME-ASSOCIATED GTPASE 1"/>
    <property type="match status" value="1"/>
</dbReference>
<dbReference type="GO" id="GO:0005525">
    <property type="term" value="F:GTP binding"/>
    <property type="evidence" value="ECO:0007669"/>
    <property type="project" value="UniProtKB-KW"/>
</dbReference>
<proteinExistence type="predicted"/>
<evidence type="ECO:0000313" key="5">
    <source>
        <dbReference type="Proteomes" id="UP000075714"/>
    </source>
</evidence>
<dbReference type="OrthoDB" id="269151at2759"/>
<dbReference type="Proteomes" id="UP000075714">
    <property type="component" value="Unassembled WGS sequence"/>
</dbReference>
<gene>
    <name evidence="4" type="ORF">GPECTOR_44g67</name>
</gene>
<comment type="caution">
    <text evidence="4">The sequence shown here is derived from an EMBL/GenBank/DDBJ whole genome shotgun (WGS) entry which is preliminary data.</text>
</comment>
<reference evidence="5" key="1">
    <citation type="journal article" date="2016" name="Nat. Commun.">
        <title>The Gonium pectorale genome demonstrates co-option of cell cycle regulation during the evolution of multicellularity.</title>
        <authorList>
            <person name="Hanschen E.R."/>
            <person name="Marriage T.N."/>
            <person name="Ferris P.J."/>
            <person name="Hamaji T."/>
            <person name="Toyoda A."/>
            <person name="Fujiyama A."/>
            <person name="Neme R."/>
            <person name="Noguchi H."/>
            <person name="Minakuchi Y."/>
            <person name="Suzuki M."/>
            <person name="Kawai-Toyooka H."/>
            <person name="Smith D.R."/>
            <person name="Sparks H."/>
            <person name="Anderson J."/>
            <person name="Bakaric R."/>
            <person name="Luria V."/>
            <person name="Karger A."/>
            <person name="Kirschner M.W."/>
            <person name="Durand P.M."/>
            <person name="Michod R.E."/>
            <person name="Nozaki H."/>
            <person name="Olson B.J."/>
        </authorList>
    </citation>
    <scope>NUCLEOTIDE SEQUENCE [LARGE SCALE GENOMIC DNA]</scope>
    <source>
        <strain evidence="5">NIES-2863</strain>
    </source>
</reference>
<evidence type="ECO:0008006" key="6">
    <source>
        <dbReference type="Google" id="ProtNLM"/>
    </source>
</evidence>
<keyword evidence="5" id="KW-1185">Reference proteome</keyword>
<dbReference type="EMBL" id="LSYV01000045">
    <property type="protein sequence ID" value="KXZ46391.1"/>
    <property type="molecule type" value="Genomic_DNA"/>
</dbReference>